<evidence type="ECO:0000313" key="2">
    <source>
        <dbReference type="EMBL" id="PQJ09242.1"/>
    </source>
</evidence>
<dbReference type="Proteomes" id="UP000239872">
    <property type="component" value="Unassembled WGS sequence"/>
</dbReference>
<comment type="caution">
    <text evidence="2">The sequence shown here is derived from an EMBL/GenBank/DDBJ whole genome shotgun (WGS) entry which is preliminary data.</text>
</comment>
<keyword evidence="1" id="KW-0732">Signal</keyword>
<reference evidence="2 3" key="1">
    <citation type="submission" date="2018-01" db="EMBL/GenBank/DDBJ databases">
        <title>A novel member of the phylum Bacteroidetes isolated from glacier ice.</title>
        <authorList>
            <person name="Liu Q."/>
            <person name="Xin Y.-H."/>
        </authorList>
    </citation>
    <scope>NUCLEOTIDE SEQUENCE [LARGE SCALE GENOMIC DNA]</scope>
    <source>
        <strain evidence="2 3">RB1R16</strain>
    </source>
</reference>
<proteinExistence type="predicted"/>
<gene>
    <name evidence="2" type="ORF">CJD36_018495</name>
</gene>
<evidence type="ECO:0008006" key="4">
    <source>
        <dbReference type="Google" id="ProtNLM"/>
    </source>
</evidence>
<dbReference type="AlphaFoldDB" id="A0A2S7SQR3"/>
<accession>A0A2S7SQR3</accession>
<dbReference type="OrthoDB" id="1149716at2"/>
<feature type="chain" id="PRO_5015561177" description="Type IV secretion protein Rhs" evidence="1">
    <location>
        <begin position="26"/>
        <end position="262"/>
    </location>
</feature>
<sequence>MNNNLKFFCTTLIALFAVTIVQAQAGFEEEMLPDIFKVHGKVKMMEGIDYRPDTFADTMGKGIAESRGVLYYDTSGHLVKKVGNEVKYRTTGDLVEYFTWFGKDSMIKSVRKGDIRSANTFVTVNRYDEQGRLAQQEFYRNKPRKLSALVINTYDSKGYLVKQLHKGEEVQDDVVTNYLNDSRGNHLAILPPRVNALHSETKRSFSYDEHNNVTLIEDHTNPKPYRAFCYQYDDHGNWIKQTEYNDPKCHASKVIFRHITYY</sequence>
<protein>
    <recommendedName>
        <fullName evidence="4">Type IV secretion protein Rhs</fullName>
    </recommendedName>
</protein>
<feature type="signal peptide" evidence="1">
    <location>
        <begin position="1"/>
        <end position="25"/>
    </location>
</feature>
<evidence type="ECO:0000256" key="1">
    <source>
        <dbReference type="SAM" id="SignalP"/>
    </source>
</evidence>
<dbReference type="EMBL" id="PPSL01000006">
    <property type="protein sequence ID" value="PQJ09242.1"/>
    <property type="molecule type" value="Genomic_DNA"/>
</dbReference>
<dbReference type="RefSeq" id="WP_105040693.1">
    <property type="nucleotide sequence ID" value="NZ_PPSL01000006.1"/>
</dbReference>
<organism evidence="2 3">
    <name type="scientific">Flavipsychrobacter stenotrophus</name>
    <dbReference type="NCBI Taxonomy" id="2077091"/>
    <lineage>
        <taxon>Bacteria</taxon>
        <taxon>Pseudomonadati</taxon>
        <taxon>Bacteroidota</taxon>
        <taxon>Chitinophagia</taxon>
        <taxon>Chitinophagales</taxon>
        <taxon>Chitinophagaceae</taxon>
        <taxon>Flavipsychrobacter</taxon>
    </lineage>
</organism>
<dbReference type="Gene3D" id="2.180.10.10">
    <property type="entry name" value="RHS repeat-associated core"/>
    <property type="match status" value="1"/>
</dbReference>
<name>A0A2S7SQR3_9BACT</name>
<evidence type="ECO:0000313" key="3">
    <source>
        <dbReference type="Proteomes" id="UP000239872"/>
    </source>
</evidence>
<keyword evidence="3" id="KW-1185">Reference proteome</keyword>